<dbReference type="AlphaFoldDB" id="A0A7J7KJ07"/>
<sequence length="76" mass="8658">MDICIAISKVVVDLHDNQIVSNDISHYNFLLRLEGQGWVPYLADTSSAERLVNNTLPYGEKKCRGVQEKHKLTESR</sequence>
<gene>
    <name evidence="2" type="ORF">EB796_001706</name>
    <name evidence="1" type="ORF">EB796_002989</name>
</gene>
<dbReference type="Proteomes" id="UP000593567">
    <property type="component" value="Unassembled WGS sequence"/>
</dbReference>
<evidence type="ECO:0000313" key="3">
    <source>
        <dbReference type="Proteomes" id="UP000593567"/>
    </source>
</evidence>
<evidence type="ECO:0000313" key="1">
    <source>
        <dbReference type="EMBL" id="KAF6038702.1"/>
    </source>
</evidence>
<keyword evidence="3" id="KW-1185">Reference proteome</keyword>
<dbReference type="EMBL" id="VXIV02000188">
    <property type="protein sequence ID" value="KAF6040019.1"/>
    <property type="molecule type" value="Genomic_DNA"/>
</dbReference>
<organism evidence="1 3">
    <name type="scientific">Bugula neritina</name>
    <name type="common">Brown bryozoan</name>
    <name type="synonym">Sertularia neritina</name>
    <dbReference type="NCBI Taxonomy" id="10212"/>
    <lineage>
        <taxon>Eukaryota</taxon>
        <taxon>Metazoa</taxon>
        <taxon>Spiralia</taxon>
        <taxon>Lophotrochozoa</taxon>
        <taxon>Bryozoa</taxon>
        <taxon>Gymnolaemata</taxon>
        <taxon>Cheilostomatida</taxon>
        <taxon>Flustrina</taxon>
        <taxon>Buguloidea</taxon>
        <taxon>Bugulidae</taxon>
        <taxon>Bugula</taxon>
    </lineage>
</organism>
<dbReference type="InterPro" id="IPR011009">
    <property type="entry name" value="Kinase-like_dom_sf"/>
</dbReference>
<dbReference type="EMBL" id="VXIV02000373">
    <property type="protein sequence ID" value="KAF6038702.1"/>
    <property type="molecule type" value="Genomic_DNA"/>
</dbReference>
<evidence type="ECO:0000313" key="2">
    <source>
        <dbReference type="EMBL" id="KAF6040019.1"/>
    </source>
</evidence>
<reference evidence="1 3" key="2">
    <citation type="submission" date="2020-06" db="EMBL/GenBank/DDBJ databases">
        <title>Draft genome of Bugula neritina, a colonial animal packing powerful symbionts and potential medicines.</title>
        <authorList>
            <person name="Rayko M."/>
        </authorList>
    </citation>
    <scope>NUCLEOTIDE SEQUENCE [LARGE SCALE GENOMIC DNA]</scope>
    <source>
        <strain evidence="1">Kwan_BN1</strain>
    </source>
</reference>
<name>A0A7J7KJ07_BUGNE</name>
<accession>A0A7J7KJ07</accession>
<proteinExistence type="predicted"/>
<comment type="caution">
    <text evidence="1">The sequence shown here is derived from an EMBL/GenBank/DDBJ whole genome shotgun (WGS) entry which is preliminary data.</text>
</comment>
<dbReference type="SUPFAM" id="SSF56112">
    <property type="entry name" value="Protein kinase-like (PK-like)"/>
    <property type="match status" value="1"/>
</dbReference>
<reference evidence="1 3" key="1">
    <citation type="submission" date="2019-09" db="EMBL/GenBank/DDBJ databases">
        <authorList>
            <person name="Raiko M."/>
            <person name="Komissarov A."/>
            <person name="Rhodes A."/>
            <person name="Kliver S."/>
            <person name="Lim-Fong G."/>
            <person name="Kwan J."/>
            <person name="O'Brien S.J."/>
            <person name="Lopez J.V."/>
        </authorList>
    </citation>
    <scope>NUCLEOTIDE SEQUENCE [LARGE SCALE GENOMIC DNA]</scope>
    <source>
        <strain evidence="1">Kwan_BN1</strain>
    </source>
</reference>
<protein>
    <submittedName>
        <fullName evidence="1">Uncharacterized protein</fullName>
    </submittedName>
</protein>